<dbReference type="EMBL" id="JPOX01000037">
    <property type="protein sequence ID" value="KFX43222.1"/>
    <property type="molecule type" value="Genomic_DNA"/>
</dbReference>
<dbReference type="AlphaFoldDB" id="A0A093USF1"/>
<dbReference type="eggNOG" id="ENOG502SEH2">
    <property type="taxonomic scope" value="Eukaryota"/>
</dbReference>
<gene>
    <name evidence="1" type="ORF">GQ26_0370650</name>
</gene>
<dbReference type="HOGENOM" id="CLU_2086400_0_0_1"/>
<reference evidence="1" key="1">
    <citation type="journal article" date="2014" name="PLoS Genet.">
        <title>Signature Gene Expression Reveals Novel Clues to the Molecular Mechanisms of Dimorphic Transition in Penicillium marneffei.</title>
        <authorList>
            <person name="Yang E."/>
            <person name="Wang G."/>
            <person name="Cai J."/>
            <person name="Woo P.C."/>
            <person name="Lau S.K."/>
            <person name="Yuen K.-Y."/>
            <person name="Chow W.-N."/>
            <person name="Lin X."/>
        </authorList>
    </citation>
    <scope>NUCLEOTIDE SEQUENCE [LARGE SCALE GENOMIC DNA]</scope>
    <source>
        <strain evidence="1">PM1</strain>
    </source>
</reference>
<evidence type="ECO:0000313" key="1">
    <source>
        <dbReference type="EMBL" id="KFX43222.1"/>
    </source>
</evidence>
<comment type="caution">
    <text evidence="1">The sequence shown here is derived from an EMBL/GenBank/DDBJ whole genome shotgun (WGS) entry which is preliminary data.</text>
</comment>
<accession>A0A093USF1</accession>
<protein>
    <submittedName>
        <fullName evidence="1">Uncharacterized protein</fullName>
    </submittedName>
</protein>
<sequence length="122" mass="13682">MASLPYLRQTIRTFTISLPSKLSTSSRVALSAAFSTSSIQRALKENDRDDENLLNAYESFNNETLKAAKSKKPHWIERLASESEADIKADRGETLGPKVDDIVERAKEEEAAEAELKKKQKK</sequence>
<name>A0A093USF1_TALMA</name>
<proteinExistence type="predicted"/>
<organism evidence="1">
    <name type="scientific">Talaromyces marneffei PM1</name>
    <dbReference type="NCBI Taxonomy" id="1077442"/>
    <lineage>
        <taxon>Eukaryota</taxon>
        <taxon>Fungi</taxon>
        <taxon>Dikarya</taxon>
        <taxon>Ascomycota</taxon>
        <taxon>Pezizomycotina</taxon>
        <taxon>Eurotiomycetes</taxon>
        <taxon>Eurotiomycetidae</taxon>
        <taxon>Eurotiales</taxon>
        <taxon>Trichocomaceae</taxon>
        <taxon>Talaromyces</taxon>
        <taxon>Talaromyces sect. Talaromyces</taxon>
    </lineage>
</organism>